<keyword evidence="2" id="KW-1185">Reference proteome</keyword>
<gene>
    <name evidence="1" type="ORF">WOLCODRAFT_135125</name>
</gene>
<name>A0A2H3IVG0_WOLCO</name>
<reference evidence="1 2" key="1">
    <citation type="journal article" date="2012" name="Science">
        <title>The Paleozoic origin of enzymatic lignin decomposition reconstructed from 31 fungal genomes.</title>
        <authorList>
            <person name="Floudas D."/>
            <person name="Binder M."/>
            <person name="Riley R."/>
            <person name="Barry K."/>
            <person name="Blanchette R.A."/>
            <person name="Henrissat B."/>
            <person name="Martinez A.T."/>
            <person name="Otillar R."/>
            <person name="Spatafora J.W."/>
            <person name="Yadav J.S."/>
            <person name="Aerts A."/>
            <person name="Benoit I."/>
            <person name="Boyd A."/>
            <person name="Carlson A."/>
            <person name="Copeland A."/>
            <person name="Coutinho P.M."/>
            <person name="de Vries R.P."/>
            <person name="Ferreira P."/>
            <person name="Findley K."/>
            <person name="Foster B."/>
            <person name="Gaskell J."/>
            <person name="Glotzer D."/>
            <person name="Gorecki P."/>
            <person name="Heitman J."/>
            <person name="Hesse C."/>
            <person name="Hori C."/>
            <person name="Igarashi K."/>
            <person name="Jurgens J.A."/>
            <person name="Kallen N."/>
            <person name="Kersten P."/>
            <person name="Kohler A."/>
            <person name="Kuees U."/>
            <person name="Kumar T.K.A."/>
            <person name="Kuo A."/>
            <person name="LaButti K."/>
            <person name="Larrondo L.F."/>
            <person name="Lindquist E."/>
            <person name="Ling A."/>
            <person name="Lombard V."/>
            <person name="Lucas S."/>
            <person name="Lundell T."/>
            <person name="Martin R."/>
            <person name="McLaughlin D.J."/>
            <person name="Morgenstern I."/>
            <person name="Morin E."/>
            <person name="Murat C."/>
            <person name="Nagy L.G."/>
            <person name="Nolan M."/>
            <person name="Ohm R.A."/>
            <person name="Patyshakuliyeva A."/>
            <person name="Rokas A."/>
            <person name="Ruiz-Duenas F.J."/>
            <person name="Sabat G."/>
            <person name="Salamov A."/>
            <person name="Samejima M."/>
            <person name="Schmutz J."/>
            <person name="Slot J.C."/>
            <person name="St John F."/>
            <person name="Stenlid J."/>
            <person name="Sun H."/>
            <person name="Sun S."/>
            <person name="Syed K."/>
            <person name="Tsang A."/>
            <person name="Wiebenga A."/>
            <person name="Young D."/>
            <person name="Pisabarro A."/>
            <person name="Eastwood D.C."/>
            <person name="Martin F."/>
            <person name="Cullen D."/>
            <person name="Grigoriev I.V."/>
            <person name="Hibbett D.S."/>
        </authorList>
    </citation>
    <scope>NUCLEOTIDE SEQUENCE [LARGE SCALE GENOMIC DNA]</scope>
    <source>
        <strain evidence="1 2">MD-104</strain>
    </source>
</reference>
<dbReference type="Proteomes" id="UP000218811">
    <property type="component" value="Unassembled WGS sequence"/>
</dbReference>
<sequence length="118" mass="13472">MGNGYVTVRMRNPRSEVRDCCPRQPMPRSSGLAAGSRSRCNPNLDFQVSLSIIYSHCPGHVHPDNAEIPLEFQCYARSAHKISTFRWHRTTDETRQPLCRRTRPATPCWLQCSRTVSA</sequence>
<evidence type="ECO:0000313" key="2">
    <source>
        <dbReference type="Proteomes" id="UP000218811"/>
    </source>
</evidence>
<organism evidence="1 2">
    <name type="scientific">Wolfiporia cocos (strain MD-104)</name>
    <name type="common">Brown rot fungus</name>
    <dbReference type="NCBI Taxonomy" id="742152"/>
    <lineage>
        <taxon>Eukaryota</taxon>
        <taxon>Fungi</taxon>
        <taxon>Dikarya</taxon>
        <taxon>Basidiomycota</taxon>
        <taxon>Agaricomycotina</taxon>
        <taxon>Agaricomycetes</taxon>
        <taxon>Polyporales</taxon>
        <taxon>Phaeolaceae</taxon>
        <taxon>Wolfiporia</taxon>
    </lineage>
</organism>
<evidence type="ECO:0000313" key="1">
    <source>
        <dbReference type="EMBL" id="PCH33415.1"/>
    </source>
</evidence>
<proteinExistence type="predicted"/>
<dbReference type="AlphaFoldDB" id="A0A2H3IVG0"/>
<protein>
    <submittedName>
        <fullName evidence="1">Uncharacterized protein</fullName>
    </submittedName>
</protein>
<dbReference type="EMBL" id="KB467831">
    <property type="protein sequence ID" value="PCH33415.1"/>
    <property type="molecule type" value="Genomic_DNA"/>
</dbReference>
<accession>A0A2H3IVG0</accession>